<dbReference type="PANTHER" id="PTHR42877">
    <property type="entry name" value="L-ORNITHINE N(5)-MONOOXYGENASE-RELATED"/>
    <property type="match status" value="1"/>
</dbReference>
<evidence type="ECO:0000313" key="3">
    <source>
        <dbReference type="EMBL" id="CAD7234530.1"/>
    </source>
</evidence>
<proteinExistence type="inferred from homology"/>
<evidence type="ECO:0000256" key="1">
    <source>
        <dbReference type="ARBA" id="ARBA00010139"/>
    </source>
</evidence>
<comment type="similarity">
    <text evidence="1">Belongs to the FAD-binding monooxygenase family.</text>
</comment>
<dbReference type="OrthoDB" id="66881at2759"/>
<dbReference type="InterPro" id="IPR036188">
    <property type="entry name" value="FAD/NAD-bd_sf"/>
</dbReference>
<dbReference type="AlphaFoldDB" id="A0A7R8WMH4"/>
<dbReference type="PRINTS" id="PR00469">
    <property type="entry name" value="PNDRDTASEII"/>
</dbReference>
<evidence type="ECO:0000256" key="2">
    <source>
        <dbReference type="SAM" id="MobiDB-lite"/>
    </source>
</evidence>
<dbReference type="Gene3D" id="3.50.50.60">
    <property type="entry name" value="FAD/NAD(P)-binding domain"/>
    <property type="match status" value="2"/>
</dbReference>
<dbReference type="EMBL" id="OB668994">
    <property type="protein sequence ID" value="CAD7234530.1"/>
    <property type="molecule type" value="Genomic_DNA"/>
</dbReference>
<gene>
    <name evidence="3" type="ORF">CTOB1V02_LOCUS12346</name>
</gene>
<reference evidence="3" key="1">
    <citation type="submission" date="2020-11" db="EMBL/GenBank/DDBJ databases">
        <authorList>
            <person name="Tran Van P."/>
        </authorList>
    </citation>
    <scope>NUCLEOTIDE SEQUENCE</scope>
</reference>
<dbReference type="PANTHER" id="PTHR42877:SF4">
    <property type="entry name" value="FAD_NAD(P)-BINDING DOMAIN-CONTAINING PROTEIN-RELATED"/>
    <property type="match status" value="1"/>
</dbReference>
<accession>A0A7R8WMH4</accession>
<name>A0A7R8WMH4_9CRUS</name>
<dbReference type="InterPro" id="IPR051209">
    <property type="entry name" value="FAD-bind_Monooxygenase_sf"/>
</dbReference>
<feature type="compositionally biased region" description="Low complexity" evidence="2">
    <location>
        <begin position="1"/>
        <end position="17"/>
    </location>
</feature>
<dbReference type="SUPFAM" id="SSF51905">
    <property type="entry name" value="FAD/NAD(P)-binding domain"/>
    <property type="match status" value="1"/>
</dbReference>
<dbReference type="Pfam" id="PF13738">
    <property type="entry name" value="Pyr_redox_3"/>
    <property type="match status" value="1"/>
</dbReference>
<sequence>MSASSSASPVPSGLVPPTGGRPDSNPILAPMKDYEIIIIGSGFGGQVAAINLKKRGIDNFRILERRDFMGGTWCQNTYPGAAVDVQSPLYSISFEPYPWSQMLAEQDELETYTNRVIEKYGIKEKTKTHHNVNEIRWNDEEKLWYIEIEGKDTHRCNYIINATGPLSTPVIPNFKGKENFAGKSFHSNNWDHSYDYKGKRVAIIGSGASAAQIIPTIAPDVAELHVFQRTPHWVMPRPDRVFKPWERNLLKIPFFYKLLREGIYWSLETRILGFIYNRRGLKATAQRKAKAFLNEQVKDPELRKKLKPDFTIGCKRILLSNTYYPALCRENTFLYTKDHQIKEITESGITTSQDEHIDLDLIVYATGYDATDGVISYPVIGRNGLSMQEYWSDFPRAYLGTTIPDFPNLFIVTGPNTGIGHTSAIHIIESQMFYIFNCLKRARKSNKHSIEVKKEAEDRYTHKVHEKMKKTVWYDGGCNSWYKSKSGKVIAMFPDFSFIFRRLAKNFKAEDHILS</sequence>
<feature type="region of interest" description="Disordered" evidence="2">
    <location>
        <begin position="1"/>
        <end position="26"/>
    </location>
</feature>
<dbReference type="PRINTS" id="PR00368">
    <property type="entry name" value="FADPNR"/>
</dbReference>
<organism evidence="3">
    <name type="scientific">Cyprideis torosa</name>
    <dbReference type="NCBI Taxonomy" id="163714"/>
    <lineage>
        <taxon>Eukaryota</taxon>
        <taxon>Metazoa</taxon>
        <taxon>Ecdysozoa</taxon>
        <taxon>Arthropoda</taxon>
        <taxon>Crustacea</taxon>
        <taxon>Oligostraca</taxon>
        <taxon>Ostracoda</taxon>
        <taxon>Podocopa</taxon>
        <taxon>Podocopida</taxon>
        <taxon>Cytherocopina</taxon>
        <taxon>Cytheroidea</taxon>
        <taxon>Cytherideidae</taxon>
        <taxon>Cyprideis</taxon>
    </lineage>
</organism>
<protein>
    <submittedName>
        <fullName evidence="3">Uncharacterized protein</fullName>
    </submittedName>
</protein>